<accession>A0A6S7D884</accession>
<keyword evidence="2" id="KW-1185">Reference proteome</keyword>
<dbReference type="Proteomes" id="UP000494365">
    <property type="component" value="Unassembled WGS sequence"/>
</dbReference>
<gene>
    <name evidence="1" type="ORF">LMG28614_07280</name>
</gene>
<organism evidence="1 2">
    <name type="scientific">Paraburkholderia ultramafica</name>
    <dbReference type="NCBI Taxonomy" id="1544867"/>
    <lineage>
        <taxon>Bacteria</taxon>
        <taxon>Pseudomonadati</taxon>
        <taxon>Pseudomonadota</taxon>
        <taxon>Betaproteobacteria</taxon>
        <taxon>Burkholderiales</taxon>
        <taxon>Burkholderiaceae</taxon>
        <taxon>Paraburkholderia</taxon>
    </lineage>
</organism>
<dbReference type="AlphaFoldDB" id="A0A6S7D884"/>
<evidence type="ECO:0000313" key="1">
    <source>
        <dbReference type="EMBL" id="CAB3810468.1"/>
    </source>
</evidence>
<protein>
    <submittedName>
        <fullName evidence="1">Uncharacterized protein</fullName>
    </submittedName>
</protein>
<evidence type="ECO:0000313" key="2">
    <source>
        <dbReference type="Proteomes" id="UP000494365"/>
    </source>
</evidence>
<name>A0A6S7D884_9BURK</name>
<proteinExistence type="predicted"/>
<reference evidence="1 2" key="1">
    <citation type="submission" date="2020-04" db="EMBL/GenBank/DDBJ databases">
        <authorList>
            <person name="De Canck E."/>
        </authorList>
    </citation>
    <scope>NUCLEOTIDE SEQUENCE [LARGE SCALE GENOMIC DNA]</scope>
    <source>
        <strain evidence="1 2">LMG 28614</strain>
    </source>
</reference>
<dbReference type="EMBL" id="CADIKK010000121">
    <property type="protein sequence ID" value="CAB3810468.1"/>
    <property type="molecule type" value="Genomic_DNA"/>
</dbReference>
<sequence>MPTPTRLIGLYGFSRIAIGTSVGTFEGGPGNVARALKFLRSELDQHDNDVAIAICLTDGACFGIILSKWQIPESVEKFERFLTGLGFYEATHSD</sequence>